<organism evidence="1">
    <name type="scientific">Anguilla anguilla</name>
    <name type="common">European freshwater eel</name>
    <name type="synonym">Muraena anguilla</name>
    <dbReference type="NCBI Taxonomy" id="7936"/>
    <lineage>
        <taxon>Eukaryota</taxon>
        <taxon>Metazoa</taxon>
        <taxon>Chordata</taxon>
        <taxon>Craniata</taxon>
        <taxon>Vertebrata</taxon>
        <taxon>Euteleostomi</taxon>
        <taxon>Actinopterygii</taxon>
        <taxon>Neopterygii</taxon>
        <taxon>Teleostei</taxon>
        <taxon>Anguilliformes</taxon>
        <taxon>Anguillidae</taxon>
        <taxon>Anguilla</taxon>
    </lineage>
</organism>
<protein>
    <submittedName>
        <fullName evidence="1">Uncharacterized protein</fullName>
    </submittedName>
</protein>
<accession>A0A0E9TE49</accession>
<sequence>MGKLDYLYLFYRKAKFRILTSLCGCYISSRIS</sequence>
<proteinExistence type="predicted"/>
<reference evidence="1" key="2">
    <citation type="journal article" date="2015" name="Fish Shellfish Immunol.">
        <title>Early steps in the European eel (Anguilla anguilla)-Vibrio vulnificus interaction in the gills: Role of the RtxA13 toxin.</title>
        <authorList>
            <person name="Callol A."/>
            <person name="Pajuelo D."/>
            <person name="Ebbesson L."/>
            <person name="Teles M."/>
            <person name="MacKenzie S."/>
            <person name="Amaro C."/>
        </authorList>
    </citation>
    <scope>NUCLEOTIDE SEQUENCE</scope>
</reference>
<dbReference type="AlphaFoldDB" id="A0A0E9TE49"/>
<dbReference type="EMBL" id="GBXM01056623">
    <property type="protein sequence ID" value="JAH51954.1"/>
    <property type="molecule type" value="Transcribed_RNA"/>
</dbReference>
<dbReference type="EMBL" id="GBXM01086075">
    <property type="protein sequence ID" value="JAH22502.1"/>
    <property type="molecule type" value="Transcribed_RNA"/>
</dbReference>
<evidence type="ECO:0000313" key="1">
    <source>
        <dbReference type="EMBL" id="JAH51954.1"/>
    </source>
</evidence>
<name>A0A0E9TE49_ANGAN</name>
<dbReference type="EMBL" id="GBXM01067382">
    <property type="protein sequence ID" value="JAH41195.1"/>
    <property type="molecule type" value="Transcribed_RNA"/>
</dbReference>
<reference evidence="1" key="1">
    <citation type="submission" date="2014-11" db="EMBL/GenBank/DDBJ databases">
        <authorList>
            <person name="Amaro Gonzalez C."/>
        </authorList>
    </citation>
    <scope>NUCLEOTIDE SEQUENCE</scope>
</reference>
<dbReference type="EMBL" id="GBXM01032577">
    <property type="protein sequence ID" value="JAH76000.1"/>
    <property type="molecule type" value="Transcribed_RNA"/>
</dbReference>